<keyword evidence="2" id="KW-0560">Oxidoreductase</keyword>
<organism evidence="4 5">
    <name type="scientific">Amycolatopsis samaneae</name>
    <dbReference type="NCBI Taxonomy" id="664691"/>
    <lineage>
        <taxon>Bacteria</taxon>
        <taxon>Bacillati</taxon>
        <taxon>Actinomycetota</taxon>
        <taxon>Actinomycetes</taxon>
        <taxon>Pseudonocardiales</taxon>
        <taxon>Pseudonocardiaceae</taxon>
        <taxon>Amycolatopsis</taxon>
    </lineage>
</organism>
<gene>
    <name evidence="4" type="ORF">ACFSYJ_00140</name>
</gene>
<evidence type="ECO:0000313" key="4">
    <source>
        <dbReference type="EMBL" id="MFD2456979.1"/>
    </source>
</evidence>
<sequence length="215" mass="23539">MDTAVTDHLLSTTRSVRRKLDLDRPVEPEVLRDCLRLALQAPTPGNAQAWRWLVVRDQGVKDRLATLFRRVGTAYLESVIQAAGDAVNQLPVARAIASGRHLLDVIDRVPVYVIPCLQGRPHGENALDSAFYGGIFPAVWNFQLALRSRGLGSTLTTYHLRHEAEAAGILGVPEGYTQVGLLPVAYTTVPDFAPARRIPLDEVAYLDGWGRPLGG</sequence>
<accession>A0ABW5GCZ0</accession>
<comment type="similarity">
    <text evidence="1">Belongs to the nitroreductase family.</text>
</comment>
<dbReference type="PANTHER" id="PTHR43673:SF10">
    <property type="entry name" value="NADH DEHYDROGENASE_NAD(P)H NITROREDUCTASE XCC3605-RELATED"/>
    <property type="match status" value="1"/>
</dbReference>
<dbReference type="EMBL" id="JBHUKU010000001">
    <property type="protein sequence ID" value="MFD2456979.1"/>
    <property type="molecule type" value="Genomic_DNA"/>
</dbReference>
<dbReference type="CDD" id="cd02062">
    <property type="entry name" value="Nitro_FMN_reductase"/>
    <property type="match status" value="1"/>
</dbReference>
<feature type="domain" description="Nitroreductase" evidence="3">
    <location>
        <begin position="12"/>
        <end position="186"/>
    </location>
</feature>
<dbReference type="RefSeq" id="WP_345401807.1">
    <property type="nucleotide sequence ID" value="NZ_BAABHG010000013.1"/>
</dbReference>
<comment type="caution">
    <text evidence="4">The sequence shown here is derived from an EMBL/GenBank/DDBJ whole genome shotgun (WGS) entry which is preliminary data.</text>
</comment>
<dbReference type="PANTHER" id="PTHR43673">
    <property type="entry name" value="NAD(P)H NITROREDUCTASE YDGI-RELATED"/>
    <property type="match status" value="1"/>
</dbReference>
<dbReference type="InterPro" id="IPR029479">
    <property type="entry name" value="Nitroreductase"/>
</dbReference>
<dbReference type="Pfam" id="PF00881">
    <property type="entry name" value="Nitroreductase"/>
    <property type="match status" value="1"/>
</dbReference>
<dbReference type="Proteomes" id="UP001597419">
    <property type="component" value="Unassembled WGS sequence"/>
</dbReference>
<protein>
    <submittedName>
        <fullName evidence="4">Nitroreductase family protein</fullName>
    </submittedName>
</protein>
<dbReference type="SUPFAM" id="SSF55469">
    <property type="entry name" value="FMN-dependent nitroreductase-like"/>
    <property type="match status" value="1"/>
</dbReference>
<name>A0ABW5GCZ0_9PSEU</name>
<evidence type="ECO:0000313" key="5">
    <source>
        <dbReference type="Proteomes" id="UP001597419"/>
    </source>
</evidence>
<evidence type="ECO:0000256" key="2">
    <source>
        <dbReference type="ARBA" id="ARBA00023002"/>
    </source>
</evidence>
<keyword evidence="5" id="KW-1185">Reference proteome</keyword>
<reference evidence="5" key="1">
    <citation type="journal article" date="2019" name="Int. J. Syst. Evol. Microbiol.">
        <title>The Global Catalogue of Microorganisms (GCM) 10K type strain sequencing project: providing services to taxonomists for standard genome sequencing and annotation.</title>
        <authorList>
            <consortium name="The Broad Institute Genomics Platform"/>
            <consortium name="The Broad Institute Genome Sequencing Center for Infectious Disease"/>
            <person name="Wu L."/>
            <person name="Ma J."/>
        </authorList>
    </citation>
    <scope>NUCLEOTIDE SEQUENCE [LARGE SCALE GENOMIC DNA]</scope>
    <source>
        <strain evidence="5">CGMCC 4.7643</strain>
    </source>
</reference>
<evidence type="ECO:0000256" key="1">
    <source>
        <dbReference type="ARBA" id="ARBA00007118"/>
    </source>
</evidence>
<proteinExistence type="inferred from homology"/>
<dbReference type="Gene3D" id="3.40.109.10">
    <property type="entry name" value="NADH Oxidase"/>
    <property type="match status" value="1"/>
</dbReference>
<evidence type="ECO:0000259" key="3">
    <source>
        <dbReference type="Pfam" id="PF00881"/>
    </source>
</evidence>
<dbReference type="InterPro" id="IPR000415">
    <property type="entry name" value="Nitroreductase-like"/>
</dbReference>